<dbReference type="RefSeq" id="WP_125096174.1">
    <property type="nucleotide sequence ID" value="NZ_RRUE01000002.1"/>
</dbReference>
<gene>
    <name evidence="9" type="primary">xerC</name>
    <name evidence="13" type="ORF">EHV23_11345</name>
</gene>
<feature type="domain" description="Core-binding (CB)" evidence="12">
    <location>
        <begin position="43"/>
        <end position="176"/>
    </location>
</feature>
<dbReference type="InterPro" id="IPR002104">
    <property type="entry name" value="Integrase_catalytic"/>
</dbReference>
<dbReference type="PROSITE" id="PS51898">
    <property type="entry name" value="TYR_RECOMBINASE"/>
    <property type="match status" value="1"/>
</dbReference>
<organism evidence="13 14">
    <name type="scientific">Lautropia dentalis</name>
    <dbReference type="NCBI Taxonomy" id="2490857"/>
    <lineage>
        <taxon>Bacteria</taxon>
        <taxon>Pseudomonadati</taxon>
        <taxon>Pseudomonadota</taxon>
        <taxon>Betaproteobacteria</taxon>
        <taxon>Burkholderiales</taxon>
        <taxon>Burkholderiaceae</taxon>
        <taxon>Lautropia</taxon>
    </lineage>
</organism>
<comment type="similarity">
    <text evidence="9">Belongs to the 'phage' integrase family. XerC subfamily.</text>
</comment>
<dbReference type="InterPro" id="IPR013762">
    <property type="entry name" value="Integrase-like_cat_sf"/>
</dbReference>
<evidence type="ECO:0000256" key="9">
    <source>
        <dbReference type="HAMAP-Rule" id="MF_01808"/>
    </source>
</evidence>
<dbReference type="PANTHER" id="PTHR30349:SF81">
    <property type="entry name" value="TYROSINE RECOMBINASE XERC"/>
    <property type="match status" value="1"/>
</dbReference>
<feature type="region of interest" description="Disordered" evidence="10">
    <location>
        <begin position="1"/>
        <end position="40"/>
    </location>
</feature>
<dbReference type="GO" id="GO:0003677">
    <property type="term" value="F:DNA binding"/>
    <property type="evidence" value="ECO:0007669"/>
    <property type="project" value="UniProtKB-UniRule"/>
</dbReference>
<dbReference type="PANTHER" id="PTHR30349">
    <property type="entry name" value="PHAGE INTEGRASE-RELATED"/>
    <property type="match status" value="1"/>
</dbReference>
<dbReference type="Pfam" id="PF00589">
    <property type="entry name" value="Phage_integrase"/>
    <property type="match status" value="1"/>
</dbReference>
<sequence>MKPAGRMGARAAASHGAQTRAAAQGPADPSVSASVSGRDVPSAGLRADVVAWLQRLRTERGYSAHTLAAYQHDLEVLLTGLAAARTTRAGAGAASGSGPVSGTGEAAHGASVGVGAGAGVGAGMGASGVGAASADWSQVTEADIRRLVAEGARNGLSAASLGRRLSAWRSFFDGLALQGRVRANPVRGVKAPKRPKRLPKALPVDQAVQLVEGDADAEQAFVNARDRAMAELLYSSGLRLSELTALDHCWLQASSGGDPSSAWYDRPAAEVQVLGKGGKRRTVPVGRAAQAALDHWLAVRAAWLAAHPAADQAALFLSSRGQRLGNRAVQLRLDRLGLARGLPVHVHPHMLRHSFASHLLQSSGDLRAVQELLGHASIGTTQIYTALDFQHLAATYDRAHPRAKRRDGS</sequence>
<dbReference type="Gene3D" id="1.10.150.130">
    <property type="match status" value="1"/>
</dbReference>
<evidence type="ECO:0000256" key="6">
    <source>
        <dbReference type="ARBA" id="ARBA00023125"/>
    </source>
</evidence>
<dbReference type="InterPro" id="IPR050090">
    <property type="entry name" value="Tyrosine_recombinase_XerCD"/>
</dbReference>
<evidence type="ECO:0000256" key="2">
    <source>
        <dbReference type="ARBA" id="ARBA00022490"/>
    </source>
</evidence>
<dbReference type="SUPFAM" id="SSF56349">
    <property type="entry name" value="DNA breaking-rejoining enzymes"/>
    <property type="match status" value="1"/>
</dbReference>
<evidence type="ECO:0000256" key="7">
    <source>
        <dbReference type="ARBA" id="ARBA00023172"/>
    </source>
</evidence>
<dbReference type="PROSITE" id="PS51900">
    <property type="entry name" value="CB"/>
    <property type="match status" value="1"/>
</dbReference>
<dbReference type="Pfam" id="PF02899">
    <property type="entry name" value="Phage_int_SAM_1"/>
    <property type="match status" value="2"/>
</dbReference>
<dbReference type="InterPro" id="IPR044068">
    <property type="entry name" value="CB"/>
</dbReference>
<dbReference type="Gene3D" id="1.10.443.10">
    <property type="entry name" value="Intergrase catalytic core"/>
    <property type="match status" value="1"/>
</dbReference>
<dbReference type="GO" id="GO:0006313">
    <property type="term" value="P:DNA transposition"/>
    <property type="evidence" value="ECO:0007669"/>
    <property type="project" value="UniProtKB-UniRule"/>
</dbReference>
<dbReference type="GO" id="GO:0007059">
    <property type="term" value="P:chromosome segregation"/>
    <property type="evidence" value="ECO:0007669"/>
    <property type="project" value="UniProtKB-UniRule"/>
</dbReference>
<keyword evidence="7 9" id="KW-0233">DNA recombination</keyword>
<protein>
    <recommendedName>
        <fullName evidence="9">Tyrosine recombinase XerC</fullName>
    </recommendedName>
</protein>
<accession>A0A426FMQ7</accession>
<keyword evidence="8 9" id="KW-0131">Cell cycle</keyword>
<keyword evidence="5 9" id="KW-0229">DNA integration</keyword>
<name>A0A426FMQ7_9BURK</name>
<evidence type="ECO:0000259" key="11">
    <source>
        <dbReference type="PROSITE" id="PS51898"/>
    </source>
</evidence>
<evidence type="ECO:0000256" key="8">
    <source>
        <dbReference type="ARBA" id="ARBA00023306"/>
    </source>
</evidence>
<proteinExistence type="inferred from homology"/>
<feature type="active site" evidence="9">
    <location>
        <position position="352"/>
    </location>
</feature>
<evidence type="ECO:0000256" key="3">
    <source>
        <dbReference type="ARBA" id="ARBA00022618"/>
    </source>
</evidence>
<comment type="subunit">
    <text evidence="9">Forms a cyclic heterotetrameric complex composed of two molecules of XerC and two molecules of XerD.</text>
</comment>
<evidence type="ECO:0000256" key="4">
    <source>
        <dbReference type="ARBA" id="ARBA00022829"/>
    </source>
</evidence>
<feature type="active site" evidence="9">
    <location>
        <position position="276"/>
    </location>
</feature>
<dbReference type="InterPro" id="IPR011010">
    <property type="entry name" value="DNA_brk_join_enz"/>
</dbReference>
<comment type="function">
    <text evidence="9">Site-specific tyrosine recombinase, which acts by catalyzing the cutting and rejoining of the recombining DNA molecules. The XerC-XerD complex is essential to convert dimers of the bacterial chromosome into monomers to permit their segregation at cell division. It also contributes to the segregational stability of plasmids.</text>
</comment>
<keyword evidence="3 9" id="KW-0132">Cell division</keyword>
<evidence type="ECO:0000313" key="14">
    <source>
        <dbReference type="Proteomes" id="UP000270261"/>
    </source>
</evidence>
<dbReference type="InterPro" id="IPR023009">
    <property type="entry name" value="Tyrosine_recombinase_XerC/XerD"/>
</dbReference>
<keyword evidence="14" id="KW-1185">Reference proteome</keyword>
<keyword evidence="4 9" id="KW-0159">Chromosome partition</keyword>
<feature type="active site" evidence="9">
    <location>
        <position position="349"/>
    </location>
</feature>
<dbReference type="InterPro" id="IPR004107">
    <property type="entry name" value="Integrase_SAM-like_N"/>
</dbReference>
<feature type="active site" description="O-(3'-phospho-DNA)-tyrosine intermediate" evidence="9">
    <location>
        <position position="384"/>
    </location>
</feature>
<dbReference type="GO" id="GO:0009037">
    <property type="term" value="F:tyrosine-based site-specific recombinase activity"/>
    <property type="evidence" value="ECO:0007669"/>
    <property type="project" value="UniProtKB-UniRule"/>
</dbReference>
<dbReference type="AlphaFoldDB" id="A0A426FMQ7"/>
<feature type="active site" evidence="9">
    <location>
        <position position="375"/>
    </location>
</feature>
<keyword evidence="2 9" id="KW-0963">Cytoplasm</keyword>
<evidence type="ECO:0000259" key="12">
    <source>
        <dbReference type="PROSITE" id="PS51900"/>
    </source>
</evidence>
<dbReference type="HAMAP" id="MF_01808">
    <property type="entry name" value="Recomb_XerC_XerD"/>
    <property type="match status" value="1"/>
</dbReference>
<dbReference type="OrthoDB" id="9801717at2"/>
<feature type="domain" description="Tyr recombinase" evidence="11">
    <location>
        <begin position="197"/>
        <end position="397"/>
    </location>
</feature>
<reference evidence="13 14" key="1">
    <citation type="submission" date="2018-11" db="EMBL/GenBank/DDBJ databases">
        <title>Genome sequencing of Lautropia sp. KCOM 2505 (= ChDC F240).</title>
        <authorList>
            <person name="Kook J.-K."/>
            <person name="Park S.-N."/>
            <person name="Lim Y.K."/>
        </authorList>
    </citation>
    <scope>NUCLEOTIDE SEQUENCE [LARGE SCALE GENOMIC DNA]</scope>
    <source>
        <strain evidence="13 14">KCOM 2505</strain>
    </source>
</reference>
<dbReference type="GO" id="GO:0051301">
    <property type="term" value="P:cell division"/>
    <property type="evidence" value="ECO:0007669"/>
    <property type="project" value="UniProtKB-KW"/>
</dbReference>
<evidence type="ECO:0000256" key="10">
    <source>
        <dbReference type="SAM" id="MobiDB-lite"/>
    </source>
</evidence>
<dbReference type="EMBL" id="RRUE01000002">
    <property type="protein sequence ID" value="RRN43975.1"/>
    <property type="molecule type" value="Genomic_DNA"/>
</dbReference>
<dbReference type="Proteomes" id="UP000270261">
    <property type="component" value="Unassembled WGS sequence"/>
</dbReference>
<keyword evidence="6 9" id="KW-0238">DNA-binding</keyword>
<evidence type="ECO:0000256" key="5">
    <source>
        <dbReference type="ARBA" id="ARBA00022908"/>
    </source>
</evidence>
<dbReference type="InterPro" id="IPR010998">
    <property type="entry name" value="Integrase_recombinase_N"/>
</dbReference>
<feature type="active site" evidence="9">
    <location>
        <position position="239"/>
    </location>
</feature>
<evidence type="ECO:0000313" key="13">
    <source>
        <dbReference type="EMBL" id="RRN43975.1"/>
    </source>
</evidence>
<dbReference type="GO" id="GO:0005737">
    <property type="term" value="C:cytoplasm"/>
    <property type="evidence" value="ECO:0007669"/>
    <property type="project" value="UniProtKB-SubCell"/>
</dbReference>
<comment type="subcellular location">
    <subcellularLocation>
        <location evidence="1 9">Cytoplasm</location>
    </subcellularLocation>
</comment>
<evidence type="ECO:0000256" key="1">
    <source>
        <dbReference type="ARBA" id="ARBA00004496"/>
    </source>
</evidence>
<comment type="caution">
    <text evidence="13">The sequence shown here is derived from an EMBL/GenBank/DDBJ whole genome shotgun (WGS) entry which is preliminary data.</text>
</comment>